<protein>
    <submittedName>
        <fullName evidence="2">Uncharacterized protein</fullName>
    </submittedName>
</protein>
<evidence type="ECO:0000256" key="1">
    <source>
        <dbReference type="SAM" id="MobiDB-lite"/>
    </source>
</evidence>
<dbReference type="EMBL" id="BGZK01001838">
    <property type="protein sequence ID" value="GBP87145.1"/>
    <property type="molecule type" value="Genomic_DNA"/>
</dbReference>
<feature type="compositionally biased region" description="Low complexity" evidence="1">
    <location>
        <begin position="44"/>
        <end position="56"/>
    </location>
</feature>
<feature type="region of interest" description="Disordered" evidence="1">
    <location>
        <begin position="43"/>
        <end position="78"/>
    </location>
</feature>
<accession>A0A4C1ZKS9</accession>
<dbReference type="Proteomes" id="UP000299102">
    <property type="component" value="Unassembled WGS sequence"/>
</dbReference>
<reference evidence="2 3" key="1">
    <citation type="journal article" date="2019" name="Commun. Biol.">
        <title>The bagworm genome reveals a unique fibroin gene that provides high tensile strength.</title>
        <authorList>
            <person name="Kono N."/>
            <person name="Nakamura H."/>
            <person name="Ohtoshi R."/>
            <person name="Tomita M."/>
            <person name="Numata K."/>
            <person name="Arakawa K."/>
        </authorList>
    </citation>
    <scope>NUCLEOTIDE SEQUENCE [LARGE SCALE GENOMIC DNA]</scope>
</reference>
<gene>
    <name evidence="2" type="ORF">EVAR_102328_1</name>
</gene>
<proteinExistence type="predicted"/>
<keyword evidence="3" id="KW-1185">Reference proteome</keyword>
<name>A0A4C1ZKS9_EUMVA</name>
<evidence type="ECO:0000313" key="3">
    <source>
        <dbReference type="Proteomes" id="UP000299102"/>
    </source>
</evidence>
<sequence length="78" mass="8510">MYTKKKFCDVVKRPQNVASSSSPARNASQFSLKIPIREQADLNAKGGAPEAAAPKRAICRRRRPPPSACVRVNTKSLS</sequence>
<organism evidence="2 3">
    <name type="scientific">Eumeta variegata</name>
    <name type="common">Bagworm moth</name>
    <name type="synonym">Eumeta japonica</name>
    <dbReference type="NCBI Taxonomy" id="151549"/>
    <lineage>
        <taxon>Eukaryota</taxon>
        <taxon>Metazoa</taxon>
        <taxon>Ecdysozoa</taxon>
        <taxon>Arthropoda</taxon>
        <taxon>Hexapoda</taxon>
        <taxon>Insecta</taxon>
        <taxon>Pterygota</taxon>
        <taxon>Neoptera</taxon>
        <taxon>Endopterygota</taxon>
        <taxon>Lepidoptera</taxon>
        <taxon>Glossata</taxon>
        <taxon>Ditrysia</taxon>
        <taxon>Tineoidea</taxon>
        <taxon>Psychidae</taxon>
        <taxon>Oiketicinae</taxon>
        <taxon>Eumeta</taxon>
    </lineage>
</organism>
<dbReference type="AlphaFoldDB" id="A0A4C1ZKS9"/>
<comment type="caution">
    <text evidence="2">The sequence shown here is derived from an EMBL/GenBank/DDBJ whole genome shotgun (WGS) entry which is preliminary data.</text>
</comment>
<evidence type="ECO:0000313" key="2">
    <source>
        <dbReference type="EMBL" id="GBP87145.1"/>
    </source>
</evidence>